<dbReference type="InParanoid" id="F4BTY0"/>
<sequence>MSHLSNPQRPAQLYPSLPGVEGARALAREAQRADSRRPLKKEIAFIDTNL</sequence>
<dbReference type="KEGG" id="mcj:MCON_0102"/>
<reference evidence="1 2" key="1">
    <citation type="journal article" date="2011" name="J. Bacteriol.">
        <title>Complete genome sequence of Methanosaeta concilii, a specialist in aceticlastic methanogenesis.</title>
        <authorList>
            <person name="Barber R.D."/>
            <person name="Zhang L."/>
            <person name="Harnack M."/>
            <person name="Olson M.V."/>
            <person name="Kaul R."/>
            <person name="Ingram-Smith C."/>
            <person name="Smith K.S."/>
        </authorList>
    </citation>
    <scope>NUCLEOTIDE SEQUENCE [LARGE SCALE GENOMIC DNA]</scope>
    <source>
        <strain evidence="2">ATCC 5969 / DSM 3671 / JCM 10134 / NBRC 103675 / OCM 69 / GP-6</strain>
    </source>
</reference>
<name>F4BTY0_METSG</name>
<dbReference type="Proteomes" id="UP000007807">
    <property type="component" value="Chromosome"/>
</dbReference>
<dbReference type="HOGENOM" id="CLU_3113041_0_0_2"/>
<keyword evidence="2" id="KW-1185">Reference proteome</keyword>
<dbReference type="AlphaFoldDB" id="F4BTY0"/>
<organism evidence="1 2">
    <name type="scientific">Methanothrix soehngenii (strain ATCC 5969 / DSM 3671 / JCM 10134 / NBRC 103675 / OCM 69 / GP-6)</name>
    <name type="common">Methanosaeta concilii</name>
    <dbReference type="NCBI Taxonomy" id="990316"/>
    <lineage>
        <taxon>Archaea</taxon>
        <taxon>Methanobacteriati</taxon>
        <taxon>Methanobacteriota</taxon>
        <taxon>Stenosarchaea group</taxon>
        <taxon>Methanomicrobia</taxon>
        <taxon>Methanotrichales</taxon>
        <taxon>Methanotrichaceae</taxon>
        <taxon>Methanothrix</taxon>
    </lineage>
</organism>
<accession>F4BTY0</accession>
<proteinExistence type="predicted"/>
<dbReference type="EMBL" id="CP002565">
    <property type="protein sequence ID" value="AEB67013.1"/>
    <property type="molecule type" value="Genomic_DNA"/>
</dbReference>
<evidence type="ECO:0000313" key="2">
    <source>
        <dbReference type="Proteomes" id="UP000007807"/>
    </source>
</evidence>
<protein>
    <submittedName>
        <fullName evidence="1">Uncharacterized protein</fullName>
    </submittedName>
</protein>
<evidence type="ECO:0000313" key="1">
    <source>
        <dbReference type="EMBL" id="AEB67013.1"/>
    </source>
</evidence>
<gene>
    <name evidence="1" type="ordered locus">MCON_0102</name>
</gene>
<dbReference type="STRING" id="990316.MCON_0102"/>